<dbReference type="Gene3D" id="3.40.50.12780">
    <property type="entry name" value="N-terminal domain of ligase-like"/>
    <property type="match status" value="1"/>
</dbReference>
<evidence type="ECO:0000313" key="11">
    <source>
        <dbReference type="Proteomes" id="UP000663829"/>
    </source>
</evidence>
<reference evidence="9" key="1">
    <citation type="submission" date="2021-02" db="EMBL/GenBank/DDBJ databases">
        <authorList>
            <person name="Nowell W R."/>
        </authorList>
    </citation>
    <scope>NUCLEOTIDE SEQUENCE</scope>
</reference>
<dbReference type="GO" id="GO:0005811">
    <property type="term" value="C:lipid droplet"/>
    <property type="evidence" value="ECO:0007669"/>
    <property type="project" value="TreeGrafter"/>
</dbReference>
<keyword evidence="5" id="KW-0067">ATP-binding</keyword>
<feature type="domain" description="AMP-dependent synthetase/ligase" evidence="8">
    <location>
        <begin position="3"/>
        <end position="85"/>
    </location>
</feature>
<dbReference type="GO" id="GO:0004467">
    <property type="term" value="F:long-chain fatty acid-CoA ligase activity"/>
    <property type="evidence" value="ECO:0007669"/>
    <property type="project" value="UniProtKB-EC"/>
</dbReference>
<dbReference type="GO" id="GO:0035336">
    <property type="term" value="P:long-chain fatty-acyl-CoA metabolic process"/>
    <property type="evidence" value="ECO:0007669"/>
    <property type="project" value="TreeGrafter"/>
</dbReference>
<dbReference type="EC" id="6.2.1.3" evidence="6"/>
<dbReference type="EMBL" id="CAJNOQ010002191">
    <property type="protein sequence ID" value="CAF0944222.1"/>
    <property type="molecule type" value="Genomic_DNA"/>
</dbReference>
<gene>
    <name evidence="9" type="ORF">GPM918_LOCUS10880</name>
    <name evidence="10" type="ORF">SRO942_LOCUS10881</name>
</gene>
<keyword evidence="11" id="KW-1185">Reference proteome</keyword>
<dbReference type="SUPFAM" id="SSF56801">
    <property type="entry name" value="Acetyl-CoA synthetase-like"/>
    <property type="match status" value="1"/>
</dbReference>
<evidence type="ECO:0000256" key="7">
    <source>
        <dbReference type="SAM" id="MobiDB-lite"/>
    </source>
</evidence>
<evidence type="ECO:0000313" key="10">
    <source>
        <dbReference type="EMBL" id="CAF3720490.1"/>
    </source>
</evidence>
<evidence type="ECO:0000259" key="8">
    <source>
        <dbReference type="Pfam" id="PF00501"/>
    </source>
</evidence>
<feature type="region of interest" description="Disordered" evidence="7">
    <location>
        <begin position="202"/>
        <end position="246"/>
    </location>
</feature>
<dbReference type="SUPFAM" id="SSF56672">
    <property type="entry name" value="DNA/RNA polymerases"/>
    <property type="match status" value="1"/>
</dbReference>
<evidence type="ECO:0000256" key="2">
    <source>
        <dbReference type="ARBA" id="ARBA00022598"/>
    </source>
</evidence>
<dbReference type="EMBL" id="CAJOBC010002191">
    <property type="protein sequence ID" value="CAF3720490.1"/>
    <property type="molecule type" value="Genomic_DNA"/>
</dbReference>
<evidence type="ECO:0000313" key="9">
    <source>
        <dbReference type="EMBL" id="CAF0944222.1"/>
    </source>
</evidence>
<protein>
    <recommendedName>
        <fullName evidence="6">long-chain-fatty-acid--CoA ligase</fullName>
        <ecNumber evidence="6">6.2.1.3</ecNumber>
    </recommendedName>
</protein>
<evidence type="ECO:0000256" key="1">
    <source>
        <dbReference type="ARBA" id="ARBA00006432"/>
    </source>
</evidence>
<keyword evidence="2" id="KW-0436">Ligase</keyword>
<comment type="caution">
    <text evidence="9">The sequence shown here is derived from an EMBL/GenBank/DDBJ whole genome shotgun (WGS) entry which is preliminary data.</text>
</comment>
<dbReference type="OrthoDB" id="1700726at2759"/>
<dbReference type="Pfam" id="PF00501">
    <property type="entry name" value="AMP-binding"/>
    <property type="match status" value="1"/>
</dbReference>
<accession>A0A814CS51</accession>
<dbReference type="GO" id="GO:0005783">
    <property type="term" value="C:endoplasmic reticulum"/>
    <property type="evidence" value="ECO:0007669"/>
    <property type="project" value="TreeGrafter"/>
</dbReference>
<evidence type="ECO:0000256" key="4">
    <source>
        <dbReference type="ARBA" id="ARBA00022832"/>
    </source>
</evidence>
<dbReference type="GO" id="GO:0030182">
    <property type="term" value="P:neuron differentiation"/>
    <property type="evidence" value="ECO:0007669"/>
    <property type="project" value="TreeGrafter"/>
</dbReference>
<dbReference type="InterPro" id="IPR043502">
    <property type="entry name" value="DNA/RNA_pol_sf"/>
</dbReference>
<dbReference type="Proteomes" id="UP000681722">
    <property type="component" value="Unassembled WGS sequence"/>
</dbReference>
<dbReference type="InterPro" id="IPR000873">
    <property type="entry name" value="AMP-dep_synth/lig_dom"/>
</dbReference>
<dbReference type="Proteomes" id="UP000663829">
    <property type="component" value="Unassembled WGS sequence"/>
</dbReference>
<organism evidence="9 11">
    <name type="scientific">Didymodactylos carnosus</name>
    <dbReference type="NCBI Taxonomy" id="1234261"/>
    <lineage>
        <taxon>Eukaryota</taxon>
        <taxon>Metazoa</taxon>
        <taxon>Spiralia</taxon>
        <taxon>Gnathifera</taxon>
        <taxon>Rotifera</taxon>
        <taxon>Eurotatoria</taxon>
        <taxon>Bdelloidea</taxon>
        <taxon>Philodinida</taxon>
        <taxon>Philodinidae</taxon>
        <taxon>Didymodactylos</taxon>
    </lineage>
</organism>
<dbReference type="PANTHER" id="PTHR43272:SF83">
    <property type="entry name" value="ACYL-COA SYNTHETASE LONG-CHAIN, ISOFORM J"/>
    <property type="match status" value="1"/>
</dbReference>
<dbReference type="Gene3D" id="3.30.70.270">
    <property type="match status" value="1"/>
</dbReference>
<keyword evidence="4" id="KW-0443">Lipid metabolism</keyword>
<feature type="compositionally biased region" description="Basic and acidic residues" evidence="7">
    <location>
        <begin position="224"/>
        <end position="246"/>
    </location>
</feature>
<name>A0A814CS51_9BILA</name>
<comment type="similarity">
    <text evidence="1">Belongs to the ATP-dependent AMP-binding enzyme family.</text>
</comment>
<dbReference type="GO" id="GO:0005524">
    <property type="term" value="F:ATP binding"/>
    <property type="evidence" value="ECO:0007669"/>
    <property type="project" value="UniProtKB-KW"/>
</dbReference>
<dbReference type="InterPro" id="IPR043128">
    <property type="entry name" value="Rev_trsase/Diguanyl_cyclase"/>
</dbReference>
<dbReference type="AlphaFoldDB" id="A0A814CS51"/>
<dbReference type="InterPro" id="IPR042099">
    <property type="entry name" value="ANL_N_sf"/>
</dbReference>
<dbReference type="PANTHER" id="PTHR43272">
    <property type="entry name" value="LONG-CHAIN-FATTY-ACID--COA LIGASE"/>
    <property type="match status" value="1"/>
</dbReference>
<keyword evidence="3" id="KW-0547">Nucleotide-binding</keyword>
<proteinExistence type="inferred from homology"/>
<evidence type="ECO:0000256" key="3">
    <source>
        <dbReference type="ARBA" id="ARBA00022741"/>
    </source>
</evidence>
<keyword evidence="4" id="KW-0276">Fatty acid metabolism</keyword>
<sequence length="329" mass="37763">SEGTQRFAQGALCVTVLQDYGLTETCAAGTIADQYDISVDRAGHPLVSRELWLINWEEGQYRNTDKPNPRGEILIGGKMVAQGYLGEASKENVNFKEIDDVRYFATGHIGEIFPNGTVRIADRKKDLIKLRRDEYVSLAKVENVIAKISSYTEKNFDTKEWEKLVDDQEFCDHVSKDVQDALTDALKLKRKAIEEEYKHEIENLYKDQPSNKQQSKKKSNSAGTKDDGNAEKQSNEIKMPVSERNKSKTAFVTDEDPHEFNRLPPGMLHLSPTFQRIMYASLKHQIRKFVLTYLHYIILYSKTTEDHIKHLEEIQQILEDKNLKLHGTV</sequence>
<dbReference type="Gene3D" id="3.10.10.10">
    <property type="entry name" value="HIV Type 1 Reverse Transcriptase, subunit A, domain 1"/>
    <property type="match status" value="1"/>
</dbReference>
<evidence type="ECO:0000256" key="5">
    <source>
        <dbReference type="ARBA" id="ARBA00022840"/>
    </source>
</evidence>
<evidence type="ECO:0000256" key="6">
    <source>
        <dbReference type="ARBA" id="ARBA00026121"/>
    </source>
</evidence>
<feature type="non-terminal residue" evidence="9">
    <location>
        <position position="1"/>
    </location>
</feature>
<dbReference type="GO" id="GO:0005886">
    <property type="term" value="C:plasma membrane"/>
    <property type="evidence" value="ECO:0007669"/>
    <property type="project" value="TreeGrafter"/>
</dbReference>